<dbReference type="AlphaFoldDB" id="A0A0G2E9C9"/>
<gene>
    <name evidence="2" type="ORF">UCRPC4_g04658</name>
</gene>
<dbReference type="EMBL" id="LCWF01000111">
    <property type="protein sequence ID" value="KKY18936.1"/>
    <property type="molecule type" value="Genomic_DNA"/>
</dbReference>
<evidence type="ECO:0000256" key="1">
    <source>
        <dbReference type="SAM" id="MobiDB-lite"/>
    </source>
</evidence>
<reference evidence="2 3" key="1">
    <citation type="submission" date="2015-05" db="EMBL/GenBank/DDBJ databases">
        <title>Distinctive expansion of gene families associated with plant cell wall degradation and secondary metabolism in the genomes of grapevine trunk pathogens.</title>
        <authorList>
            <person name="Lawrence D.P."/>
            <person name="Travadon R."/>
            <person name="Rolshausen P.E."/>
            <person name="Baumgartner K."/>
        </authorList>
    </citation>
    <scope>NUCLEOTIDE SEQUENCE [LARGE SCALE GENOMIC DNA]</scope>
    <source>
        <strain evidence="2">UCRPC4</strain>
    </source>
</reference>
<comment type="caution">
    <text evidence="2">The sequence shown here is derived from an EMBL/GenBank/DDBJ whole genome shotgun (WGS) entry which is preliminary data.</text>
</comment>
<name>A0A0G2E9C9_PHACM</name>
<sequence>MWYNYFAAGELQLYYTGTDLFRGSELQERIQSFERGQNPVSKQSVSSHKTVNRRYSAEALIGHWEAINLIAIKLAHPKAKPRLTPYVASALLKKHLLGAVGHLTLRFSRAPWFTARSQTVRIPSPTSSRQALITTLPEVRESERLAEGGMMQDVGASSLITKGQSKPQMDRTTGSVHEGPEGKGNGNAGASLAPALQPSPAASSLSQAEASGNDNADVAPLILRSPVPGTSQPTIRVQGPSGDEVAIPVVPINSQPPILDLTGTVLNDLPSERPSLLLEHASTTALPDLARDVPENLDTTNTPALPKVNTVLPLPVPEVRVHTSHLIMRKLRWVAVRKPVLVMLLGRQLTNVTKPRLKALARPGVPLDSATSAVPSGPPTHKSKSEFY</sequence>
<organism evidence="2 3">
    <name type="scientific">Phaeomoniella chlamydospora</name>
    <name type="common">Phaeoacremonium chlamydosporum</name>
    <dbReference type="NCBI Taxonomy" id="158046"/>
    <lineage>
        <taxon>Eukaryota</taxon>
        <taxon>Fungi</taxon>
        <taxon>Dikarya</taxon>
        <taxon>Ascomycota</taxon>
        <taxon>Pezizomycotina</taxon>
        <taxon>Eurotiomycetes</taxon>
        <taxon>Chaetothyriomycetidae</taxon>
        <taxon>Phaeomoniellales</taxon>
        <taxon>Phaeomoniellaceae</taxon>
        <taxon>Phaeomoniella</taxon>
    </lineage>
</organism>
<protein>
    <submittedName>
        <fullName evidence="2">Uncharacterized protein</fullName>
    </submittedName>
</protein>
<proteinExistence type="predicted"/>
<feature type="region of interest" description="Disordered" evidence="1">
    <location>
        <begin position="366"/>
        <end position="388"/>
    </location>
</feature>
<reference evidence="2 3" key="2">
    <citation type="submission" date="2015-05" db="EMBL/GenBank/DDBJ databases">
        <authorList>
            <person name="Morales-Cruz A."/>
            <person name="Amrine K.C."/>
            <person name="Cantu D."/>
        </authorList>
    </citation>
    <scope>NUCLEOTIDE SEQUENCE [LARGE SCALE GENOMIC DNA]</scope>
    <source>
        <strain evidence="2">UCRPC4</strain>
    </source>
</reference>
<accession>A0A0G2E9C9</accession>
<feature type="compositionally biased region" description="Polar residues" evidence="1">
    <location>
        <begin position="159"/>
        <end position="175"/>
    </location>
</feature>
<feature type="region of interest" description="Disordered" evidence="1">
    <location>
        <begin position="159"/>
        <end position="213"/>
    </location>
</feature>
<feature type="compositionally biased region" description="Low complexity" evidence="1">
    <location>
        <begin position="188"/>
        <end position="212"/>
    </location>
</feature>
<dbReference type="Proteomes" id="UP000053317">
    <property type="component" value="Unassembled WGS sequence"/>
</dbReference>
<keyword evidence="3" id="KW-1185">Reference proteome</keyword>
<evidence type="ECO:0000313" key="3">
    <source>
        <dbReference type="Proteomes" id="UP000053317"/>
    </source>
</evidence>
<evidence type="ECO:0000313" key="2">
    <source>
        <dbReference type="EMBL" id="KKY18936.1"/>
    </source>
</evidence>